<keyword evidence="3" id="KW-1185">Reference proteome</keyword>
<reference evidence="2" key="1">
    <citation type="submission" date="2022-12" db="EMBL/GenBank/DDBJ databases">
        <authorList>
            <person name="Petersen C."/>
        </authorList>
    </citation>
    <scope>NUCLEOTIDE SEQUENCE</scope>
    <source>
        <strain evidence="2">IBT 16125</strain>
    </source>
</reference>
<dbReference type="AlphaFoldDB" id="A0AAD6BXX5"/>
<organism evidence="2 3">
    <name type="scientific">Penicillium daleae</name>
    <dbReference type="NCBI Taxonomy" id="63821"/>
    <lineage>
        <taxon>Eukaryota</taxon>
        <taxon>Fungi</taxon>
        <taxon>Dikarya</taxon>
        <taxon>Ascomycota</taxon>
        <taxon>Pezizomycotina</taxon>
        <taxon>Eurotiomycetes</taxon>
        <taxon>Eurotiomycetidae</taxon>
        <taxon>Eurotiales</taxon>
        <taxon>Aspergillaceae</taxon>
        <taxon>Penicillium</taxon>
    </lineage>
</organism>
<feature type="compositionally biased region" description="Polar residues" evidence="1">
    <location>
        <begin position="217"/>
        <end position="231"/>
    </location>
</feature>
<dbReference type="PANTHER" id="PTHR39610:SF1">
    <property type="match status" value="1"/>
</dbReference>
<feature type="compositionally biased region" description="Polar residues" evidence="1">
    <location>
        <begin position="1"/>
        <end position="16"/>
    </location>
</feature>
<evidence type="ECO:0000313" key="2">
    <source>
        <dbReference type="EMBL" id="KAJ5438650.1"/>
    </source>
</evidence>
<evidence type="ECO:0000256" key="1">
    <source>
        <dbReference type="SAM" id="MobiDB-lite"/>
    </source>
</evidence>
<feature type="compositionally biased region" description="Basic and acidic residues" evidence="1">
    <location>
        <begin position="287"/>
        <end position="298"/>
    </location>
</feature>
<dbReference type="PANTHER" id="PTHR39610">
    <property type="entry name" value="BZIP DOMAIN-CONTAINING PROTEIN-RELATED"/>
    <property type="match status" value="1"/>
</dbReference>
<sequence>MASQNTSRPRAATTTIPAMGPPSAMFRHPHGSSQAHRSPVLHQGSPPLGMNDHDITSTAQAHYSVGPTFGAGEGAGSDGESEPHMTPFIVPPTMLMLDHFQVNRLTRELSLLRQQTASVASTASSTSTLNDPADGFHTSPSLGSSTHSHSSRRQRSSSSLSSHTAAQGTQAASVTGIAPSRETSMPFRSNEPSHSRPARSREPSLTSRRPSIGSIPSHPQYSHGDQFTHYGSPSIYPHRNSVSQTHLGLSSNPISRYEETLLHKSELEHIKRENEQLRKRVRELESVLKKHMDGEPRTPTDTPPLMGDS</sequence>
<feature type="region of interest" description="Disordered" evidence="1">
    <location>
        <begin position="1"/>
        <end position="38"/>
    </location>
</feature>
<reference evidence="2" key="2">
    <citation type="journal article" date="2023" name="IMA Fungus">
        <title>Comparative genomic study of the Penicillium genus elucidates a diverse pangenome and 15 lateral gene transfer events.</title>
        <authorList>
            <person name="Petersen C."/>
            <person name="Sorensen T."/>
            <person name="Nielsen M.R."/>
            <person name="Sondergaard T.E."/>
            <person name="Sorensen J.L."/>
            <person name="Fitzpatrick D.A."/>
            <person name="Frisvad J.C."/>
            <person name="Nielsen K.L."/>
        </authorList>
    </citation>
    <scope>NUCLEOTIDE SEQUENCE</scope>
    <source>
        <strain evidence="2">IBT 16125</strain>
    </source>
</reference>
<feature type="compositionally biased region" description="Polar residues" evidence="1">
    <location>
        <begin position="181"/>
        <end position="190"/>
    </location>
</feature>
<evidence type="ECO:0000313" key="3">
    <source>
        <dbReference type="Proteomes" id="UP001213681"/>
    </source>
</evidence>
<protein>
    <submittedName>
        <fullName evidence="2">Uncharacterized protein</fullName>
    </submittedName>
</protein>
<name>A0AAD6BXX5_9EURO</name>
<dbReference type="GeneID" id="81603273"/>
<proteinExistence type="predicted"/>
<feature type="region of interest" description="Disordered" evidence="1">
    <location>
        <begin position="287"/>
        <end position="309"/>
    </location>
</feature>
<gene>
    <name evidence="2" type="ORF">N7458_009648</name>
</gene>
<feature type="compositionally biased region" description="Basic and acidic residues" evidence="1">
    <location>
        <begin position="191"/>
        <end position="202"/>
    </location>
</feature>
<dbReference type="Proteomes" id="UP001213681">
    <property type="component" value="Unassembled WGS sequence"/>
</dbReference>
<comment type="caution">
    <text evidence="2">The sequence shown here is derived from an EMBL/GenBank/DDBJ whole genome shotgun (WGS) entry which is preliminary data.</text>
</comment>
<feature type="compositionally biased region" description="Low complexity" evidence="1">
    <location>
        <begin position="138"/>
        <end position="148"/>
    </location>
</feature>
<accession>A0AAD6BXX5</accession>
<dbReference type="RefSeq" id="XP_056761879.1">
    <property type="nucleotide sequence ID" value="XM_056913030.1"/>
</dbReference>
<dbReference type="EMBL" id="JAPVEA010000008">
    <property type="protein sequence ID" value="KAJ5438650.1"/>
    <property type="molecule type" value="Genomic_DNA"/>
</dbReference>
<feature type="region of interest" description="Disordered" evidence="1">
    <location>
        <begin position="120"/>
        <end position="248"/>
    </location>
</feature>